<evidence type="ECO:0000256" key="2">
    <source>
        <dbReference type="ARBA" id="ARBA00011322"/>
    </source>
</evidence>
<keyword evidence="4" id="KW-0175">Coiled coil</keyword>
<evidence type="ECO:0000256" key="1">
    <source>
        <dbReference type="ARBA" id="ARBA00006930"/>
    </source>
</evidence>
<gene>
    <name evidence="6" type="ORF">SAMN02745180_01714</name>
</gene>
<comment type="similarity">
    <text evidence="1">Belongs to the SMC family. SbcC subfamily.</text>
</comment>
<protein>
    <recommendedName>
        <fullName evidence="3">Nuclease SbcCD subunit C</fullName>
    </recommendedName>
</protein>
<dbReference type="InterPro" id="IPR038729">
    <property type="entry name" value="Rad50/SbcC_AAA"/>
</dbReference>
<dbReference type="PANTHER" id="PTHR32114">
    <property type="entry name" value="ABC TRANSPORTER ABCH.3"/>
    <property type="match status" value="1"/>
</dbReference>
<dbReference type="Proteomes" id="UP000184389">
    <property type="component" value="Unassembled WGS sequence"/>
</dbReference>
<dbReference type="GO" id="GO:0016887">
    <property type="term" value="F:ATP hydrolysis activity"/>
    <property type="evidence" value="ECO:0007669"/>
    <property type="project" value="InterPro"/>
</dbReference>
<proteinExistence type="inferred from homology"/>
<dbReference type="SUPFAM" id="SSF75712">
    <property type="entry name" value="Rad50 coiled-coil Zn hook"/>
    <property type="match status" value="1"/>
</dbReference>
<feature type="domain" description="Rad50/SbcC-type AAA" evidence="5">
    <location>
        <begin position="9"/>
        <end position="228"/>
    </location>
</feature>
<keyword evidence="6" id="KW-0540">Nuclease</keyword>
<dbReference type="RefSeq" id="WP_072744381.1">
    <property type="nucleotide sequence ID" value="NZ_FQXR01000007.1"/>
</dbReference>
<dbReference type="GO" id="GO:0004527">
    <property type="term" value="F:exonuclease activity"/>
    <property type="evidence" value="ECO:0007669"/>
    <property type="project" value="UniProtKB-KW"/>
</dbReference>
<organism evidence="6 7">
    <name type="scientific">Sporanaerobacter acetigenes DSM 13106</name>
    <dbReference type="NCBI Taxonomy" id="1123281"/>
    <lineage>
        <taxon>Bacteria</taxon>
        <taxon>Bacillati</taxon>
        <taxon>Bacillota</taxon>
        <taxon>Tissierellia</taxon>
        <taxon>Tissierellales</taxon>
        <taxon>Sporanaerobacteraceae</taxon>
        <taxon>Sporanaerobacter</taxon>
    </lineage>
</organism>
<dbReference type="STRING" id="1123281.SAMN02745180_01714"/>
<keyword evidence="6" id="KW-0378">Hydrolase</keyword>
<dbReference type="PANTHER" id="PTHR32114:SF2">
    <property type="entry name" value="ABC TRANSPORTER ABCH.3"/>
    <property type="match status" value="1"/>
</dbReference>
<evidence type="ECO:0000313" key="6">
    <source>
        <dbReference type="EMBL" id="SHI00296.1"/>
    </source>
</evidence>
<keyword evidence="7" id="KW-1185">Reference proteome</keyword>
<evidence type="ECO:0000256" key="3">
    <source>
        <dbReference type="ARBA" id="ARBA00013368"/>
    </source>
</evidence>
<dbReference type="EMBL" id="FQXR01000007">
    <property type="protein sequence ID" value="SHI00296.1"/>
    <property type="molecule type" value="Genomic_DNA"/>
</dbReference>
<name>A0A1M5XKM5_9FIRM</name>
<evidence type="ECO:0000256" key="4">
    <source>
        <dbReference type="SAM" id="Coils"/>
    </source>
</evidence>
<dbReference type="Pfam" id="PF13476">
    <property type="entry name" value="AAA_23"/>
    <property type="match status" value="1"/>
</dbReference>
<dbReference type="InterPro" id="IPR027417">
    <property type="entry name" value="P-loop_NTPase"/>
</dbReference>
<dbReference type="AlphaFoldDB" id="A0A1M5XKM5"/>
<dbReference type="GO" id="GO:0006302">
    <property type="term" value="P:double-strand break repair"/>
    <property type="evidence" value="ECO:0007669"/>
    <property type="project" value="InterPro"/>
</dbReference>
<dbReference type="OrthoDB" id="267455at2"/>
<accession>A0A1M5XKM5</accession>
<reference evidence="6 7" key="1">
    <citation type="submission" date="2016-11" db="EMBL/GenBank/DDBJ databases">
        <authorList>
            <person name="Jaros S."/>
            <person name="Januszkiewicz K."/>
            <person name="Wedrychowicz H."/>
        </authorList>
    </citation>
    <scope>NUCLEOTIDE SEQUENCE [LARGE SCALE GENOMIC DNA]</scope>
    <source>
        <strain evidence="6 7">DSM 13106</strain>
    </source>
</reference>
<keyword evidence="6" id="KW-0269">Exonuclease</keyword>
<feature type="coiled-coil region" evidence="4">
    <location>
        <begin position="408"/>
        <end position="456"/>
    </location>
</feature>
<dbReference type="Gene3D" id="3.40.50.300">
    <property type="entry name" value="P-loop containing nucleotide triphosphate hydrolases"/>
    <property type="match status" value="1"/>
</dbReference>
<dbReference type="SUPFAM" id="SSF52540">
    <property type="entry name" value="P-loop containing nucleoside triphosphate hydrolases"/>
    <property type="match status" value="1"/>
</dbReference>
<sequence length="480" mass="55980">MKYIKKAILENFQSHKYSEIDFDNNLNVIVGPSDQGKSAIIRGIKWALFNEPSGDFFIREGENECSVTIIFNDNTKIKRYRNKSKNLYYLYDENGKETIFEGFGTSVPQEITEKINIRKIYLDGKQTNSINISDQLEGPFLLSEKTVTRANAIGRLVGVHIVDDAVGGTLKDIRNLNLLKKNLEDQLDTLNENLKEYDYLEKLRINIEQLEDKKNAIKDLETKVEKLKSISIKLKELNKDIAYSELMITKLQNLNYFKNLIDKLNREIKAYILIKEKQYTLLNVNKNICYNEDIIAKLKNLDTVKNCIKNSELKVKKIDKLENAKNKYTVTAESLNYNKNILIGLKDTDGVETKIYLINEYIKKMLNLKSFQLRVTEINKRIAYGNIYFSKFEKINIIENNLSDIGYKTKMLSKLNNLKEQQEQIEIELNKNIKTMQDKDEKIKILLDEYKNLLSKFEVCPLCFNRIDEATIDKIVDNYK</sequence>
<evidence type="ECO:0000259" key="5">
    <source>
        <dbReference type="Pfam" id="PF13476"/>
    </source>
</evidence>
<comment type="subunit">
    <text evidence="2">Heterodimer of SbcC and SbcD.</text>
</comment>
<feature type="coiled-coil region" evidence="4">
    <location>
        <begin position="173"/>
        <end position="240"/>
    </location>
</feature>
<evidence type="ECO:0000313" key="7">
    <source>
        <dbReference type="Proteomes" id="UP000184389"/>
    </source>
</evidence>